<evidence type="ECO:0000256" key="4">
    <source>
        <dbReference type="ARBA" id="ARBA00022679"/>
    </source>
</evidence>
<dbReference type="Pfam" id="PF08278">
    <property type="entry name" value="DnaG_DnaB_bind"/>
    <property type="match status" value="1"/>
</dbReference>
<accession>A0A3B0XP92</accession>
<evidence type="ECO:0000256" key="11">
    <source>
        <dbReference type="ARBA" id="ARBA00023125"/>
    </source>
</evidence>
<dbReference type="Pfam" id="PF13662">
    <property type="entry name" value="Toprim_4"/>
    <property type="match status" value="1"/>
</dbReference>
<evidence type="ECO:0000256" key="5">
    <source>
        <dbReference type="ARBA" id="ARBA00022695"/>
    </source>
</evidence>
<dbReference type="InterPro" id="IPR002694">
    <property type="entry name" value="Znf_CHC2"/>
</dbReference>
<evidence type="ECO:0000256" key="2">
    <source>
        <dbReference type="ARBA" id="ARBA00022478"/>
    </source>
</evidence>
<dbReference type="InterPro" id="IPR037068">
    <property type="entry name" value="DNA_primase_core_N_sf"/>
</dbReference>
<dbReference type="Gene3D" id="1.10.860.10">
    <property type="entry name" value="DNAb Helicase, Chain A"/>
    <property type="match status" value="1"/>
</dbReference>
<dbReference type="SUPFAM" id="SSF117023">
    <property type="entry name" value="DNA primase DnaG, C-terminal domain"/>
    <property type="match status" value="1"/>
</dbReference>
<dbReference type="SUPFAM" id="SSF57783">
    <property type="entry name" value="Zinc beta-ribbon"/>
    <property type="match status" value="1"/>
</dbReference>
<evidence type="ECO:0000313" key="14">
    <source>
        <dbReference type="EMBL" id="VAW66540.1"/>
    </source>
</evidence>
<dbReference type="InterPro" id="IPR030846">
    <property type="entry name" value="DnaG_bac"/>
</dbReference>
<dbReference type="CDD" id="cd03364">
    <property type="entry name" value="TOPRIM_DnaG_primases"/>
    <property type="match status" value="1"/>
</dbReference>
<keyword evidence="8" id="KW-0863">Zinc-finger</keyword>
<feature type="non-terminal residue" evidence="14">
    <location>
        <position position="584"/>
    </location>
</feature>
<evidence type="ECO:0000259" key="13">
    <source>
        <dbReference type="PROSITE" id="PS50880"/>
    </source>
</evidence>
<evidence type="ECO:0000256" key="3">
    <source>
        <dbReference type="ARBA" id="ARBA00022515"/>
    </source>
</evidence>
<evidence type="ECO:0000256" key="1">
    <source>
        <dbReference type="ARBA" id="ARBA00001947"/>
    </source>
</evidence>
<keyword evidence="6" id="KW-0235">DNA replication</keyword>
<dbReference type="Pfam" id="PF01807">
    <property type="entry name" value="Zn_ribbon_DnaG"/>
    <property type="match status" value="1"/>
</dbReference>
<keyword evidence="2" id="KW-0240">DNA-directed RNA polymerase</keyword>
<dbReference type="SMART" id="SM00766">
    <property type="entry name" value="DnaG_DnaB_bind"/>
    <property type="match status" value="1"/>
</dbReference>
<dbReference type="EMBL" id="UOFH01000348">
    <property type="protein sequence ID" value="VAW66540.1"/>
    <property type="molecule type" value="Genomic_DNA"/>
</dbReference>
<dbReference type="InterPro" id="IPR013173">
    <property type="entry name" value="DNA_primase_DnaG_DnaB-bd_dom"/>
</dbReference>
<dbReference type="FunFam" id="3.90.980.10:FF:000001">
    <property type="entry name" value="DNA primase"/>
    <property type="match status" value="1"/>
</dbReference>
<evidence type="ECO:0000256" key="10">
    <source>
        <dbReference type="ARBA" id="ARBA00022842"/>
    </source>
</evidence>
<dbReference type="InterPro" id="IPR019475">
    <property type="entry name" value="DNA_primase_DnaB-bd"/>
</dbReference>
<dbReference type="AlphaFoldDB" id="A0A3B0XP92"/>
<dbReference type="InterPro" id="IPR034151">
    <property type="entry name" value="TOPRIM_DnaG_bac"/>
</dbReference>
<dbReference type="InterPro" id="IPR016136">
    <property type="entry name" value="DNA_helicase_N/primase_C"/>
</dbReference>
<evidence type="ECO:0000256" key="12">
    <source>
        <dbReference type="ARBA" id="ARBA00023163"/>
    </source>
</evidence>
<keyword evidence="12" id="KW-0804">Transcription</keyword>
<reference evidence="14" key="1">
    <citation type="submission" date="2018-06" db="EMBL/GenBank/DDBJ databases">
        <authorList>
            <person name="Zhirakovskaya E."/>
        </authorList>
    </citation>
    <scope>NUCLEOTIDE SEQUENCE</scope>
</reference>
<keyword evidence="9" id="KW-0862">Zinc</keyword>
<gene>
    <name evidence="14" type="ORF">MNBD_GAMMA08-968</name>
</gene>
<keyword evidence="3" id="KW-0639">Primosome</keyword>
<organism evidence="14">
    <name type="scientific">hydrothermal vent metagenome</name>
    <dbReference type="NCBI Taxonomy" id="652676"/>
    <lineage>
        <taxon>unclassified sequences</taxon>
        <taxon>metagenomes</taxon>
        <taxon>ecological metagenomes</taxon>
    </lineage>
</organism>
<evidence type="ECO:0000256" key="6">
    <source>
        <dbReference type="ARBA" id="ARBA00022705"/>
    </source>
</evidence>
<dbReference type="InterPro" id="IPR036977">
    <property type="entry name" value="DNA_primase_Znf_CHC2"/>
</dbReference>
<dbReference type="SUPFAM" id="SSF56731">
    <property type="entry name" value="DNA primase core"/>
    <property type="match status" value="1"/>
</dbReference>
<comment type="cofactor">
    <cofactor evidence="1">
        <name>Zn(2+)</name>
        <dbReference type="ChEBI" id="CHEBI:29105"/>
    </cofactor>
</comment>
<dbReference type="PANTHER" id="PTHR30313">
    <property type="entry name" value="DNA PRIMASE"/>
    <property type="match status" value="1"/>
</dbReference>
<dbReference type="InterPro" id="IPR006171">
    <property type="entry name" value="TOPRIM_dom"/>
</dbReference>
<name>A0A3B0XP92_9ZZZZ</name>
<protein>
    <submittedName>
        <fullName evidence="14">DNA primase</fullName>
        <ecNumber evidence="14">2.7.7.-</ecNumber>
    </submittedName>
</protein>
<evidence type="ECO:0000256" key="9">
    <source>
        <dbReference type="ARBA" id="ARBA00022833"/>
    </source>
</evidence>
<dbReference type="PANTHER" id="PTHR30313:SF2">
    <property type="entry name" value="DNA PRIMASE"/>
    <property type="match status" value="1"/>
</dbReference>
<keyword evidence="11" id="KW-0238">DNA-binding</keyword>
<dbReference type="SMART" id="SM00400">
    <property type="entry name" value="ZnF_CHCC"/>
    <property type="match status" value="1"/>
</dbReference>
<dbReference type="Pfam" id="PF08275">
    <property type="entry name" value="DNAG_N"/>
    <property type="match status" value="1"/>
</dbReference>
<feature type="domain" description="Toprim" evidence="13">
    <location>
        <begin position="257"/>
        <end position="339"/>
    </location>
</feature>
<dbReference type="InterPro" id="IPR050219">
    <property type="entry name" value="DnaG_primase"/>
</dbReference>
<dbReference type="Pfam" id="PF10410">
    <property type="entry name" value="DnaB_bind"/>
    <property type="match status" value="1"/>
</dbReference>
<dbReference type="FunFam" id="3.40.1360.10:FF:000002">
    <property type="entry name" value="DNA primase"/>
    <property type="match status" value="1"/>
</dbReference>
<dbReference type="FunFam" id="3.90.580.10:FF:000001">
    <property type="entry name" value="DNA primase"/>
    <property type="match status" value="1"/>
</dbReference>
<dbReference type="SMART" id="SM00493">
    <property type="entry name" value="TOPRIM"/>
    <property type="match status" value="1"/>
</dbReference>
<dbReference type="EC" id="2.7.7.-" evidence="14"/>
<dbReference type="HAMAP" id="MF_00974">
    <property type="entry name" value="DNA_primase_DnaG"/>
    <property type="match status" value="1"/>
</dbReference>
<sequence>MAGRIPQQFIDDLINRADIVDVVDSRVALKKRGKEHIACCPFHNEKSPSFTVSQNKQFYHCFGCGAHGTALGFIMEYERLDFVDAIEVLAAEYHIDVPREQGNFTPQQDDKKPLYEVLEKAATKFANDLKSTPRAVDYLKQRGLSGDIAKTFQMGYAPESWDYISGSLGNTNEGKAACIKSGLSISPEDNPQKFYDRFRDRIMFPIRDRRGRTIGFGGRILDKGEPKYLNSPETPVFHKGEELYGLYEARQSVKDLNRIIIVEGYMDVVALAQHGIQYAVATLGTATSGTQISKLFRIVPELIFCYDGDAAGKKAAWRALENSLNVLRDGVQARFLFLPDGEDPDTLVRKEGQQTFEQRLNNATPLADFMLQHLSTDLDLNSADGCGRLSEKAKPLINKITDGVFKDLLINQLSKMIGLSSRNLQQHIPDADAQQAYSQNNHNRQPASAKHQINTTPIRMAIALLLQFPALAKACEIPETLRTADMPGLSLLIKIHDTILQTNASSPSILLERWRDSEDAPVINKLMQLDIPEAKNETHAASLNDAFKNLLNKHRDLRLQELLNKSHNTELSAEEKTELSQLYL</sequence>
<keyword evidence="4 14" id="KW-0808">Transferase</keyword>
<dbReference type="PROSITE" id="PS50880">
    <property type="entry name" value="TOPRIM"/>
    <property type="match status" value="1"/>
</dbReference>
<dbReference type="GO" id="GO:0006269">
    <property type="term" value="P:DNA replication, synthesis of primer"/>
    <property type="evidence" value="ECO:0007669"/>
    <property type="project" value="UniProtKB-KW"/>
</dbReference>
<keyword evidence="7" id="KW-0479">Metal-binding</keyword>
<dbReference type="GO" id="GO:0000428">
    <property type="term" value="C:DNA-directed RNA polymerase complex"/>
    <property type="evidence" value="ECO:0007669"/>
    <property type="project" value="UniProtKB-KW"/>
</dbReference>
<dbReference type="GO" id="GO:0008270">
    <property type="term" value="F:zinc ion binding"/>
    <property type="evidence" value="ECO:0007669"/>
    <property type="project" value="UniProtKB-KW"/>
</dbReference>
<dbReference type="GO" id="GO:0003899">
    <property type="term" value="F:DNA-directed RNA polymerase activity"/>
    <property type="evidence" value="ECO:0007669"/>
    <property type="project" value="InterPro"/>
</dbReference>
<dbReference type="GO" id="GO:0003677">
    <property type="term" value="F:DNA binding"/>
    <property type="evidence" value="ECO:0007669"/>
    <property type="project" value="UniProtKB-KW"/>
</dbReference>
<dbReference type="PIRSF" id="PIRSF002811">
    <property type="entry name" value="DnaG"/>
    <property type="match status" value="1"/>
</dbReference>
<dbReference type="Gene3D" id="3.90.980.10">
    <property type="entry name" value="DNA primase, catalytic core, N-terminal domain"/>
    <property type="match status" value="1"/>
</dbReference>
<dbReference type="GO" id="GO:0005737">
    <property type="term" value="C:cytoplasm"/>
    <property type="evidence" value="ECO:0007669"/>
    <property type="project" value="TreeGrafter"/>
</dbReference>
<keyword evidence="5 14" id="KW-0548">Nucleotidyltransferase</keyword>
<dbReference type="Gene3D" id="1.20.50.20">
    <property type="entry name" value="DnaG, RNA polymerase domain, helical bundle"/>
    <property type="match status" value="1"/>
</dbReference>
<dbReference type="NCBIfam" id="TIGR01391">
    <property type="entry name" value="dnaG"/>
    <property type="match status" value="1"/>
</dbReference>
<evidence type="ECO:0000256" key="8">
    <source>
        <dbReference type="ARBA" id="ARBA00022771"/>
    </source>
</evidence>
<keyword evidence="10" id="KW-0460">Magnesium</keyword>
<dbReference type="InterPro" id="IPR013264">
    <property type="entry name" value="DNAG_N"/>
</dbReference>
<proteinExistence type="inferred from homology"/>
<dbReference type="Gene3D" id="3.40.1360.10">
    <property type="match status" value="1"/>
</dbReference>
<evidence type="ECO:0000256" key="7">
    <source>
        <dbReference type="ARBA" id="ARBA00022723"/>
    </source>
</evidence>
<dbReference type="GO" id="GO:1990077">
    <property type="term" value="C:primosome complex"/>
    <property type="evidence" value="ECO:0007669"/>
    <property type="project" value="UniProtKB-KW"/>
</dbReference>
<dbReference type="Gene3D" id="3.90.580.10">
    <property type="entry name" value="Zinc finger, CHC2-type domain"/>
    <property type="match status" value="1"/>
</dbReference>
<dbReference type="InterPro" id="IPR006295">
    <property type="entry name" value="DNA_primase_DnaG"/>
</dbReference>